<sequence length="385" mass="39846">MIKFAPLYATVLFTQISLGLLTPLTPILLLSHGISTFAIGIVASGYYGGTLVGSLLVPFVLMRIGHIRALVIFCVVAADATLLTRGVATVIPWIAIRFVVGMCSIGVFTVVESWLNASSRRSVRGRVFGFYMFASWTGNVAGASLLSAFKSASSLLMIGVGAFTTALLPITILTRVGPALPVLARLSMRELLRLSPAGVATCFAAGMSSGMFYAMFPVAMERAGLHQDGVSVAVSLCLFAGMLMQIPVGLLADRIGRMIIIRLSLGIAIAACAGLWLSHTLLWFAVFGAVYGATAGVLYGLGVGLTADRAAQAQLVGVSSGVLFAWASGACTGPLIAAGAMAALGYSGVFAMLMALFAAALAVVLLGRQPAREDGGAVEEVEVEA</sequence>
<comment type="caution">
    <text evidence="6">The sequence shown here is derived from an EMBL/GenBank/DDBJ whole genome shotgun (WGS) entry which is preliminary data.</text>
</comment>
<feature type="transmembrane region" description="Helical" evidence="4">
    <location>
        <begin position="283"/>
        <end position="303"/>
    </location>
</feature>
<evidence type="ECO:0000313" key="7">
    <source>
        <dbReference type="Proteomes" id="UP000186308"/>
    </source>
</evidence>
<evidence type="ECO:0000259" key="5">
    <source>
        <dbReference type="PROSITE" id="PS50850"/>
    </source>
</evidence>
<protein>
    <submittedName>
        <fullName evidence="6">Predicted arabinose efflux permease, MFS family</fullName>
    </submittedName>
</protein>
<reference evidence="6 7" key="1">
    <citation type="submission" date="2017-01" db="EMBL/GenBank/DDBJ databases">
        <authorList>
            <person name="Varghese N."/>
            <person name="Submissions S."/>
        </authorList>
    </citation>
    <scope>NUCLEOTIDE SEQUENCE [LARGE SCALE GENOMIC DNA]</scope>
    <source>
        <strain evidence="6 7">ATCC 35905</strain>
    </source>
</reference>
<feature type="transmembrane region" description="Helical" evidence="4">
    <location>
        <begin position="155"/>
        <end position="176"/>
    </location>
</feature>
<feature type="transmembrane region" description="Helical" evidence="4">
    <location>
        <begin position="37"/>
        <end position="62"/>
    </location>
</feature>
<dbReference type="GO" id="GO:0022857">
    <property type="term" value="F:transmembrane transporter activity"/>
    <property type="evidence" value="ECO:0007669"/>
    <property type="project" value="InterPro"/>
</dbReference>
<dbReference type="AlphaFoldDB" id="A0A8G2FGL1"/>
<evidence type="ECO:0000256" key="1">
    <source>
        <dbReference type="ARBA" id="ARBA00022692"/>
    </source>
</evidence>
<keyword evidence="7" id="KW-1185">Reference proteome</keyword>
<feature type="domain" description="Major facilitator superfamily (MFS) profile" evidence="5">
    <location>
        <begin position="194"/>
        <end position="385"/>
    </location>
</feature>
<dbReference type="RefSeq" id="WP_029313592.1">
    <property type="nucleotide sequence ID" value="NZ_FTNE01000010.1"/>
</dbReference>
<evidence type="ECO:0000256" key="2">
    <source>
        <dbReference type="ARBA" id="ARBA00022989"/>
    </source>
</evidence>
<keyword evidence="3 4" id="KW-0472">Membrane</keyword>
<dbReference type="Pfam" id="PF07690">
    <property type="entry name" value="MFS_1"/>
    <property type="match status" value="1"/>
</dbReference>
<feature type="transmembrane region" description="Helical" evidence="4">
    <location>
        <begin position="315"/>
        <end position="337"/>
    </location>
</feature>
<evidence type="ECO:0000256" key="3">
    <source>
        <dbReference type="ARBA" id="ARBA00023136"/>
    </source>
</evidence>
<gene>
    <name evidence="6" type="ORF">SAMN05421828_11011</name>
</gene>
<evidence type="ECO:0000313" key="6">
    <source>
        <dbReference type="EMBL" id="SIQ81717.1"/>
    </source>
</evidence>
<dbReference type="PANTHER" id="PTHR23521">
    <property type="entry name" value="TRANSPORTER MFS SUPERFAMILY"/>
    <property type="match status" value="1"/>
</dbReference>
<dbReference type="PROSITE" id="PS50850">
    <property type="entry name" value="MFS"/>
    <property type="match status" value="1"/>
</dbReference>
<dbReference type="OrthoDB" id="9810614at2"/>
<keyword evidence="1 4" id="KW-0812">Transmembrane</keyword>
<feature type="transmembrane region" description="Helical" evidence="4">
    <location>
        <begin position="259"/>
        <end position="277"/>
    </location>
</feature>
<organism evidence="6 7">
    <name type="scientific">Acidiphilium rubrum</name>
    <dbReference type="NCBI Taxonomy" id="526"/>
    <lineage>
        <taxon>Bacteria</taxon>
        <taxon>Pseudomonadati</taxon>
        <taxon>Pseudomonadota</taxon>
        <taxon>Alphaproteobacteria</taxon>
        <taxon>Acetobacterales</taxon>
        <taxon>Acidocellaceae</taxon>
        <taxon>Acidiphilium</taxon>
    </lineage>
</organism>
<feature type="transmembrane region" description="Helical" evidence="4">
    <location>
        <begin position="7"/>
        <end position="31"/>
    </location>
</feature>
<dbReference type="InterPro" id="IPR011701">
    <property type="entry name" value="MFS"/>
</dbReference>
<dbReference type="InterPro" id="IPR020846">
    <property type="entry name" value="MFS_dom"/>
</dbReference>
<feature type="transmembrane region" description="Helical" evidence="4">
    <location>
        <begin position="197"/>
        <end position="220"/>
    </location>
</feature>
<dbReference type="EMBL" id="FTNE01000010">
    <property type="protein sequence ID" value="SIQ81717.1"/>
    <property type="molecule type" value="Genomic_DNA"/>
</dbReference>
<dbReference type="Proteomes" id="UP000186308">
    <property type="component" value="Unassembled WGS sequence"/>
</dbReference>
<feature type="transmembrane region" description="Helical" evidence="4">
    <location>
        <begin position="94"/>
        <end position="115"/>
    </location>
</feature>
<feature type="transmembrane region" description="Helical" evidence="4">
    <location>
        <begin position="127"/>
        <end position="149"/>
    </location>
</feature>
<dbReference type="PANTHER" id="PTHR23521:SF2">
    <property type="entry name" value="TRANSPORTER MFS SUPERFAMILY"/>
    <property type="match status" value="1"/>
</dbReference>
<evidence type="ECO:0000256" key="4">
    <source>
        <dbReference type="SAM" id="Phobius"/>
    </source>
</evidence>
<feature type="transmembrane region" description="Helical" evidence="4">
    <location>
        <begin position="232"/>
        <end position="252"/>
    </location>
</feature>
<accession>A0A8G2FGL1</accession>
<feature type="transmembrane region" description="Helical" evidence="4">
    <location>
        <begin position="343"/>
        <end position="366"/>
    </location>
</feature>
<keyword evidence="2 4" id="KW-1133">Transmembrane helix</keyword>
<dbReference type="SUPFAM" id="SSF103473">
    <property type="entry name" value="MFS general substrate transporter"/>
    <property type="match status" value="1"/>
</dbReference>
<name>A0A8G2FGL1_ACIRU</name>
<dbReference type="Gene3D" id="1.20.1250.20">
    <property type="entry name" value="MFS general substrate transporter like domains"/>
    <property type="match status" value="2"/>
</dbReference>
<proteinExistence type="predicted"/>
<feature type="transmembrane region" description="Helical" evidence="4">
    <location>
        <begin position="69"/>
        <end position="88"/>
    </location>
</feature>
<dbReference type="GO" id="GO:0005886">
    <property type="term" value="C:plasma membrane"/>
    <property type="evidence" value="ECO:0007669"/>
    <property type="project" value="TreeGrafter"/>
</dbReference>
<dbReference type="InterPro" id="IPR036259">
    <property type="entry name" value="MFS_trans_sf"/>
</dbReference>